<accession>A0A8C4TZE9</accession>
<dbReference type="Ensembl" id="ENSFTIT00000006008.1">
    <property type="protein sequence ID" value="ENSFTIP00000005733.1"/>
    <property type="gene ID" value="ENSFTIG00000003975.1"/>
</dbReference>
<keyword evidence="9" id="KW-1185">Reference proteome</keyword>
<evidence type="ECO:0000256" key="2">
    <source>
        <dbReference type="ARBA" id="ARBA00022692"/>
    </source>
</evidence>
<dbReference type="PANTHER" id="PTHR19256">
    <property type="entry name" value="T-CELL RECEPTOR GAMMA CHAIN"/>
    <property type="match status" value="1"/>
</dbReference>
<dbReference type="GO" id="GO:0016020">
    <property type="term" value="C:membrane"/>
    <property type="evidence" value="ECO:0007669"/>
    <property type="project" value="UniProtKB-SubCell"/>
</dbReference>
<dbReference type="Gene3D" id="2.60.40.10">
    <property type="entry name" value="Immunoglobulins"/>
    <property type="match status" value="1"/>
</dbReference>
<dbReference type="PANTHER" id="PTHR19256:SF65">
    <property type="entry name" value="T CELL RECEPTOR GAMMA CONSTANT 1-RELATED"/>
    <property type="match status" value="1"/>
</dbReference>
<organism evidence="8 9">
    <name type="scientific">Falco tinnunculus</name>
    <name type="common">Common kestrel</name>
    <dbReference type="NCBI Taxonomy" id="100819"/>
    <lineage>
        <taxon>Eukaryota</taxon>
        <taxon>Metazoa</taxon>
        <taxon>Chordata</taxon>
        <taxon>Craniata</taxon>
        <taxon>Vertebrata</taxon>
        <taxon>Euteleostomi</taxon>
        <taxon>Archelosauria</taxon>
        <taxon>Archosauria</taxon>
        <taxon>Dinosauria</taxon>
        <taxon>Saurischia</taxon>
        <taxon>Theropoda</taxon>
        <taxon>Coelurosauria</taxon>
        <taxon>Aves</taxon>
        <taxon>Neognathae</taxon>
        <taxon>Neoaves</taxon>
        <taxon>Telluraves</taxon>
        <taxon>Australaves</taxon>
        <taxon>Falconiformes</taxon>
        <taxon>Falconidae</taxon>
        <taxon>Falco</taxon>
    </lineage>
</organism>
<keyword evidence="5" id="KW-0675">Receptor</keyword>
<evidence type="ECO:0000256" key="6">
    <source>
        <dbReference type="ARBA" id="ARBA00023319"/>
    </source>
</evidence>
<evidence type="ECO:0000313" key="9">
    <source>
        <dbReference type="Proteomes" id="UP000694562"/>
    </source>
</evidence>
<proteinExistence type="predicted"/>
<dbReference type="InterPro" id="IPR013783">
    <property type="entry name" value="Ig-like_fold"/>
</dbReference>
<sequence>EHVASLCPFCESKIDADHKETRPPCPVQTPRSITKSAGTVRLMCDLKGIYGDFSDTIVHWYQQKLNDAPKRILYHGERTVVGGDFQAHRYMVEKFPSQRLCTLTINKVTPDDTANYYCAYSD</sequence>
<keyword evidence="2" id="KW-0812">Transmembrane</keyword>
<reference evidence="8" key="1">
    <citation type="submission" date="2025-08" db="UniProtKB">
        <authorList>
            <consortium name="Ensembl"/>
        </authorList>
    </citation>
    <scope>IDENTIFICATION</scope>
</reference>
<dbReference type="OrthoDB" id="8924181at2759"/>
<dbReference type="SUPFAM" id="SSF48726">
    <property type="entry name" value="Immunoglobulin"/>
    <property type="match status" value="1"/>
</dbReference>
<comment type="subcellular location">
    <subcellularLocation>
        <location evidence="1">Membrane</location>
    </subcellularLocation>
</comment>
<dbReference type="SMART" id="SM00406">
    <property type="entry name" value="IGv"/>
    <property type="match status" value="1"/>
</dbReference>
<evidence type="ECO:0000256" key="3">
    <source>
        <dbReference type="ARBA" id="ARBA00022989"/>
    </source>
</evidence>
<protein>
    <recommendedName>
        <fullName evidence="7">Ig-like domain-containing protein</fullName>
    </recommendedName>
</protein>
<reference evidence="8" key="2">
    <citation type="submission" date="2025-09" db="UniProtKB">
        <authorList>
            <consortium name="Ensembl"/>
        </authorList>
    </citation>
    <scope>IDENTIFICATION</scope>
</reference>
<evidence type="ECO:0000259" key="7">
    <source>
        <dbReference type="PROSITE" id="PS50835"/>
    </source>
</evidence>
<name>A0A8C4TZE9_FALTI</name>
<keyword evidence="6" id="KW-0393">Immunoglobulin domain</keyword>
<dbReference type="Pfam" id="PF07686">
    <property type="entry name" value="V-set"/>
    <property type="match status" value="1"/>
</dbReference>
<keyword evidence="3" id="KW-1133">Transmembrane helix</keyword>
<dbReference type="InterPro" id="IPR013106">
    <property type="entry name" value="Ig_V-set"/>
</dbReference>
<evidence type="ECO:0000256" key="1">
    <source>
        <dbReference type="ARBA" id="ARBA00004370"/>
    </source>
</evidence>
<dbReference type="AlphaFoldDB" id="A0A8C4TZE9"/>
<keyword evidence="4" id="KW-0472">Membrane</keyword>
<dbReference type="PROSITE" id="PS50835">
    <property type="entry name" value="IG_LIKE"/>
    <property type="match status" value="1"/>
</dbReference>
<feature type="domain" description="Ig-like" evidence="7">
    <location>
        <begin position="23"/>
        <end position="122"/>
    </location>
</feature>
<dbReference type="InterPro" id="IPR007110">
    <property type="entry name" value="Ig-like_dom"/>
</dbReference>
<dbReference type="InterPro" id="IPR051117">
    <property type="entry name" value="TRG_var/const_region"/>
</dbReference>
<evidence type="ECO:0000313" key="8">
    <source>
        <dbReference type="Ensembl" id="ENSFTIP00000005733.1"/>
    </source>
</evidence>
<evidence type="ECO:0000256" key="4">
    <source>
        <dbReference type="ARBA" id="ARBA00023136"/>
    </source>
</evidence>
<dbReference type="Proteomes" id="UP000694562">
    <property type="component" value="Unplaced"/>
</dbReference>
<evidence type="ECO:0000256" key="5">
    <source>
        <dbReference type="ARBA" id="ARBA00023170"/>
    </source>
</evidence>
<dbReference type="InterPro" id="IPR036179">
    <property type="entry name" value="Ig-like_dom_sf"/>
</dbReference>